<dbReference type="Proteomes" id="UP000011864">
    <property type="component" value="Chromosome"/>
</dbReference>
<proteinExistence type="predicted"/>
<evidence type="ECO:0000313" key="1">
    <source>
        <dbReference type="EMBL" id="AGH46377.1"/>
    </source>
</evidence>
<sequence>MDVLLIGNHADLANSVSSQSGKHPELTEKKYQVHEHKLFRFN</sequence>
<protein>
    <submittedName>
        <fullName evidence="1">Uncharacterized protein</fullName>
    </submittedName>
</protein>
<keyword evidence="2" id="KW-1185">Reference proteome</keyword>
<reference evidence="1 2" key="1">
    <citation type="journal article" date="2013" name="Genome Announc.">
        <title>Complete Genome Sequence of Glaciecola psychrophila Strain 170T.</title>
        <authorList>
            <person name="Yin J."/>
            <person name="Chen J."/>
            <person name="Liu G."/>
            <person name="Yu Y."/>
            <person name="Song L."/>
            <person name="Wang X."/>
            <person name="Qu X."/>
        </authorList>
    </citation>
    <scope>NUCLEOTIDE SEQUENCE [LARGE SCALE GENOMIC DNA]</scope>
    <source>
        <strain evidence="1 2">170</strain>
    </source>
</reference>
<accession>K6ZXL6</accession>
<name>K6ZXL6_9ALTE</name>
<dbReference type="EMBL" id="CP003837">
    <property type="protein sequence ID" value="AGH46377.1"/>
    <property type="molecule type" value="Genomic_DNA"/>
</dbReference>
<dbReference type="PATRIC" id="fig|1129794.4.peg.4255"/>
<dbReference type="AlphaFoldDB" id="K6ZXL6"/>
<gene>
    <name evidence="1" type="ORF">C427_4272</name>
</gene>
<organism evidence="1 2">
    <name type="scientific">Paraglaciecola psychrophila 170</name>
    <dbReference type="NCBI Taxonomy" id="1129794"/>
    <lineage>
        <taxon>Bacteria</taxon>
        <taxon>Pseudomonadati</taxon>
        <taxon>Pseudomonadota</taxon>
        <taxon>Gammaproteobacteria</taxon>
        <taxon>Alteromonadales</taxon>
        <taxon>Alteromonadaceae</taxon>
        <taxon>Paraglaciecola</taxon>
    </lineage>
</organism>
<evidence type="ECO:0000313" key="2">
    <source>
        <dbReference type="Proteomes" id="UP000011864"/>
    </source>
</evidence>
<dbReference type="KEGG" id="gps:C427_4272"/>
<dbReference type="HOGENOM" id="CLU_3255338_0_0_6"/>